<dbReference type="InterPro" id="IPR036508">
    <property type="entry name" value="Chitin-bd_dom_sf"/>
</dbReference>
<protein>
    <recommendedName>
        <fullName evidence="3">Chitin-binding type-2 domain-containing protein</fullName>
    </recommendedName>
</protein>
<name>A0AAV6U2U0_9ARAC</name>
<gene>
    <name evidence="4" type="ORF">JTE90_026269</name>
</gene>
<accession>A0AAV6U2U0</accession>
<dbReference type="GO" id="GO:0005576">
    <property type="term" value="C:extracellular region"/>
    <property type="evidence" value="ECO:0007669"/>
    <property type="project" value="InterPro"/>
</dbReference>
<dbReference type="AlphaFoldDB" id="A0AAV6U2U0"/>
<evidence type="ECO:0000256" key="2">
    <source>
        <dbReference type="SAM" id="SignalP"/>
    </source>
</evidence>
<evidence type="ECO:0000256" key="1">
    <source>
        <dbReference type="SAM" id="MobiDB-lite"/>
    </source>
</evidence>
<feature type="signal peptide" evidence="2">
    <location>
        <begin position="1"/>
        <end position="22"/>
    </location>
</feature>
<dbReference type="InterPro" id="IPR002557">
    <property type="entry name" value="Chitin-bd_dom"/>
</dbReference>
<feature type="region of interest" description="Disordered" evidence="1">
    <location>
        <begin position="351"/>
        <end position="371"/>
    </location>
</feature>
<dbReference type="InterPro" id="IPR052976">
    <property type="entry name" value="Scoloptoxin-like"/>
</dbReference>
<feature type="domain" description="Chitin-binding type-2" evidence="3">
    <location>
        <begin position="46"/>
        <end position="105"/>
    </location>
</feature>
<dbReference type="Pfam" id="PF01607">
    <property type="entry name" value="CBM_14"/>
    <property type="match status" value="1"/>
</dbReference>
<dbReference type="GO" id="GO:0008061">
    <property type="term" value="F:chitin binding"/>
    <property type="evidence" value="ECO:0007669"/>
    <property type="project" value="InterPro"/>
</dbReference>
<feature type="region of interest" description="Disordered" evidence="1">
    <location>
        <begin position="215"/>
        <end position="239"/>
    </location>
</feature>
<reference evidence="4 5" key="1">
    <citation type="journal article" date="2022" name="Nat. Ecol. Evol.">
        <title>A masculinizing supergene underlies an exaggerated male reproductive morph in a spider.</title>
        <authorList>
            <person name="Hendrickx F."/>
            <person name="De Corte Z."/>
            <person name="Sonet G."/>
            <person name="Van Belleghem S.M."/>
            <person name="Kostlbacher S."/>
            <person name="Vangestel C."/>
        </authorList>
    </citation>
    <scope>NUCLEOTIDE SEQUENCE [LARGE SCALE GENOMIC DNA]</scope>
    <source>
        <strain evidence="4">W744_W776</strain>
    </source>
</reference>
<feature type="compositionally biased region" description="Polar residues" evidence="1">
    <location>
        <begin position="351"/>
        <end position="368"/>
    </location>
</feature>
<evidence type="ECO:0000313" key="4">
    <source>
        <dbReference type="EMBL" id="KAG8178298.1"/>
    </source>
</evidence>
<dbReference type="SUPFAM" id="SSF57625">
    <property type="entry name" value="Invertebrate chitin-binding proteins"/>
    <property type="match status" value="1"/>
</dbReference>
<dbReference type="Gene3D" id="2.170.140.10">
    <property type="entry name" value="Chitin binding domain"/>
    <property type="match status" value="1"/>
</dbReference>
<dbReference type="SMART" id="SM00494">
    <property type="entry name" value="ChtBD2"/>
    <property type="match status" value="1"/>
</dbReference>
<organism evidence="4 5">
    <name type="scientific">Oedothorax gibbosus</name>
    <dbReference type="NCBI Taxonomy" id="931172"/>
    <lineage>
        <taxon>Eukaryota</taxon>
        <taxon>Metazoa</taxon>
        <taxon>Ecdysozoa</taxon>
        <taxon>Arthropoda</taxon>
        <taxon>Chelicerata</taxon>
        <taxon>Arachnida</taxon>
        <taxon>Araneae</taxon>
        <taxon>Araneomorphae</taxon>
        <taxon>Entelegynae</taxon>
        <taxon>Araneoidea</taxon>
        <taxon>Linyphiidae</taxon>
        <taxon>Erigoninae</taxon>
        <taxon>Oedothorax</taxon>
    </lineage>
</organism>
<comment type="caution">
    <text evidence="4">The sequence shown here is derived from an EMBL/GenBank/DDBJ whole genome shotgun (WGS) entry which is preliminary data.</text>
</comment>
<feature type="chain" id="PRO_5043910803" description="Chitin-binding type-2 domain-containing protein" evidence="2">
    <location>
        <begin position="23"/>
        <end position="1259"/>
    </location>
</feature>
<keyword evidence="5" id="KW-1185">Reference proteome</keyword>
<dbReference type="PROSITE" id="PS50940">
    <property type="entry name" value="CHIT_BIND_II"/>
    <property type="match status" value="1"/>
</dbReference>
<proteinExistence type="predicted"/>
<keyword evidence="2" id="KW-0732">Signal</keyword>
<sequence>MLFSSTIFFSLLHCILLLLINADNGKPIRGVPGIDYPNYQTIPHTSFRCSEQKLIPGLYADPETGCQMFHHCYEHRHESFLCPPGTIFNQAILACDYWYSADCSAATPDHKIEPLNKASNIDPKLESARNKNPSINIFSKLASLYDIQEPFTIGDTSKEDTYNYASDNYQDHDNNILSVSNIHDRREGVITETYNDISYSQYEKKNGNQLRMFDNFESSGEPDDSDEHGYSEEKFSSLTDAEKPVDFEKQYFGYDEVENLEYDSEHQINNEELFSHFSDTQNENKSSIYHKSEDTFVKRQSKAIENNIRKQRRRPLYNIIEKEADIKEFTTTENPKQNIDLNLNDTTNSLSYSQDSVSTSNPASTLPASKTKRRKPVLIQLEDSYEYNVNNEKISSIKYGNPQSNIPEFSMDAEEISVKLFPSNTKRKPVIKLMQHQFIETNSNAELKSINSIVNRESNIYGTSTFSTLYDIDSFQDISISQKYPKRKKSAIRIIGSEDNHDVYMKNKELPETTTFNPASYIYSTSTLSTLYNGKSIPDLSTNQKYPKRKKNAIRIIDSEDNNDVYKENKELKETTTFTTASEDYFTAQSTSTNFKDYDKYAETQFDSRDVEMADGNSEFMRQLEDNHNVVNEEFEDATIFTMANKESTEDEYTTQSVSTTFESYDEFAEQPFHKHAFENSREIEDGRSNIVKQTEDDHFDINENEEINDANTLASIIEEEFTTQYSSMKFKDLDEIFYPTFDDHHNIKIDDDIENGYTELVSEHNEDSYSDFITPYPHIEMSDESEDAHFNQMNPDAISDLEGFENKDDLEYIRDFPRHESFEDYEVSNDKEEGDYSFIATEFSIPEMSSNIPHSEDEGNRFYLNHNTVIEPISDDSDTYESFSQQVSETLDVNKDNTITSQPLSNETDNKEQFSRNEEIKRNNMNSEIKQLRTNTSQNILFVESAHARADSEVATLINTEINEYLMDENTKDTFKVDLLNNEALENSSNKDILNEHYDSYNTLSDIDSKETEDFSQNESDIEAILHKFELNQPLNPGVLDKMELKSIENIDDEIRETSSFEDSEIDSEDLTKILDDLENYQNVAENDPLSHQEHVFNPKPDSDSKAMLENSSKITPGKTLSNIETSATNKDFSKLPQNNHGNTMKDKPIRIPRMFNPPYNRDFNFDKFSRDFNFDKLSSRNFAGVPYSLIQFKQKSMKKLLGSPVDSYNMKGVEHYYSTRTGDFLEYPKVSKLISIGKNLLNAKKAKLRILRRYVNY</sequence>
<evidence type="ECO:0000313" key="5">
    <source>
        <dbReference type="Proteomes" id="UP000827092"/>
    </source>
</evidence>
<dbReference type="EMBL" id="JAFNEN010000703">
    <property type="protein sequence ID" value="KAG8178298.1"/>
    <property type="molecule type" value="Genomic_DNA"/>
</dbReference>
<dbReference type="Proteomes" id="UP000827092">
    <property type="component" value="Unassembled WGS sequence"/>
</dbReference>
<feature type="compositionally biased region" description="Polar residues" evidence="1">
    <location>
        <begin position="1132"/>
        <end position="1144"/>
    </location>
</feature>
<feature type="compositionally biased region" description="Basic and acidic residues" evidence="1">
    <location>
        <begin position="227"/>
        <end position="239"/>
    </location>
</feature>
<feature type="region of interest" description="Disordered" evidence="1">
    <location>
        <begin position="1132"/>
        <end position="1153"/>
    </location>
</feature>
<dbReference type="PANTHER" id="PTHR22933:SF42">
    <property type="entry name" value="FI18455P1-RELATED"/>
    <property type="match status" value="1"/>
</dbReference>
<feature type="compositionally biased region" description="Basic and acidic residues" evidence="1">
    <location>
        <begin position="1090"/>
        <end position="1108"/>
    </location>
</feature>
<evidence type="ECO:0000259" key="3">
    <source>
        <dbReference type="PROSITE" id="PS50940"/>
    </source>
</evidence>
<dbReference type="PANTHER" id="PTHR22933">
    <property type="entry name" value="FI18007P1-RELATED"/>
    <property type="match status" value="1"/>
</dbReference>
<feature type="region of interest" description="Disordered" evidence="1">
    <location>
        <begin position="1090"/>
        <end position="1111"/>
    </location>
</feature>